<proteinExistence type="predicted"/>
<evidence type="ECO:0000313" key="2">
    <source>
        <dbReference type="Proteomes" id="UP001281761"/>
    </source>
</evidence>
<keyword evidence="2" id="KW-1185">Reference proteome</keyword>
<dbReference type="EMBL" id="JARBJD010000105">
    <property type="protein sequence ID" value="KAK2952336.1"/>
    <property type="molecule type" value="Genomic_DNA"/>
</dbReference>
<organism evidence="1 2">
    <name type="scientific">Blattamonas nauphoetae</name>
    <dbReference type="NCBI Taxonomy" id="2049346"/>
    <lineage>
        <taxon>Eukaryota</taxon>
        <taxon>Metamonada</taxon>
        <taxon>Preaxostyla</taxon>
        <taxon>Oxymonadida</taxon>
        <taxon>Blattamonas</taxon>
    </lineage>
</organism>
<gene>
    <name evidence="1" type="ORF">BLNAU_12746</name>
</gene>
<accession>A0ABQ9XK12</accession>
<comment type="caution">
    <text evidence="1">The sequence shown here is derived from an EMBL/GenBank/DDBJ whole genome shotgun (WGS) entry which is preliminary data.</text>
</comment>
<evidence type="ECO:0000313" key="1">
    <source>
        <dbReference type="EMBL" id="KAK2952336.1"/>
    </source>
</evidence>
<reference evidence="1 2" key="1">
    <citation type="journal article" date="2022" name="bioRxiv">
        <title>Genomics of Preaxostyla Flagellates Illuminates Evolutionary Transitions and the Path Towards Mitochondrial Loss.</title>
        <authorList>
            <person name="Novak L.V.F."/>
            <person name="Treitli S.C."/>
            <person name="Pyrih J."/>
            <person name="Halakuc P."/>
            <person name="Pipaliya S.V."/>
            <person name="Vacek V."/>
            <person name="Brzon O."/>
            <person name="Soukal P."/>
            <person name="Eme L."/>
            <person name="Dacks J.B."/>
            <person name="Karnkowska A."/>
            <person name="Elias M."/>
            <person name="Hampl V."/>
        </authorList>
    </citation>
    <scope>NUCLEOTIDE SEQUENCE [LARGE SCALE GENOMIC DNA]</scope>
    <source>
        <strain evidence="1">NAU3</strain>
        <tissue evidence="1">Gut</tissue>
    </source>
</reference>
<protein>
    <submittedName>
        <fullName evidence="1">Uncharacterized protein</fullName>
    </submittedName>
</protein>
<dbReference type="Proteomes" id="UP001281761">
    <property type="component" value="Unassembled WGS sequence"/>
</dbReference>
<sequence>MKMNTKLSMVILMKTMILYLIRLRDLSRSDKKRPEESRFGLRVLATMCGCNTNRHNPFQCNHGQPHLLDIQLMDQNLIPMIFVPLQPHSIRTCMAARQSHPVRPKLGDQQNLIVMT</sequence>
<name>A0ABQ9XK12_9EUKA</name>